<proteinExistence type="predicted"/>
<dbReference type="PRINTS" id="PR00469">
    <property type="entry name" value="PNDRDTASEII"/>
</dbReference>
<evidence type="ECO:0000313" key="5">
    <source>
        <dbReference type="EMBL" id="MCC8621708.1"/>
    </source>
</evidence>
<dbReference type="InterPro" id="IPR023753">
    <property type="entry name" value="FAD/NAD-binding_dom"/>
</dbReference>
<accession>A0AAJ0N476</accession>
<reference evidence="4 6" key="1">
    <citation type="submission" date="2014-11" db="EMBL/GenBank/DDBJ databases">
        <title>Draft Genome Sequences of Xanthomonas vesicatoria Strains from the Balkan Peninsula.</title>
        <authorList>
            <person name="Vancheva T."/>
            <person name="Lefeuvre P."/>
            <person name="Bogatzevska N."/>
            <person name="Moncheva P."/>
            <person name="Koebnik R."/>
        </authorList>
    </citation>
    <scope>NUCLEOTIDE SEQUENCE [LARGE SCALE GENOMIC DNA]</scope>
    <source>
        <strain evidence="4 6">53M</strain>
    </source>
</reference>
<dbReference type="Pfam" id="PF07992">
    <property type="entry name" value="Pyr_redox_2"/>
    <property type="match status" value="1"/>
</dbReference>
<keyword evidence="2" id="KW-0560">Oxidoreductase</keyword>
<reference evidence="5" key="2">
    <citation type="submission" date="2021-11" db="EMBL/GenBank/DDBJ databases">
        <title>Genome resources and taxonomic validation of 89 Xanthomonas strains.</title>
        <authorList>
            <person name="Tambong J.T."/>
        </authorList>
    </citation>
    <scope>NUCLEOTIDE SEQUENCE</scope>
    <source>
        <strain evidence="5">Bv 5-4A</strain>
    </source>
</reference>
<evidence type="ECO:0000313" key="4">
    <source>
        <dbReference type="EMBL" id="KHM95020.1"/>
    </source>
</evidence>
<evidence type="ECO:0000259" key="3">
    <source>
        <dbReference type="Pfam" id="PF07992"/>
    </source>
</evidence>
<dbReference type="RefSeq" id="WP_039420956.1">
    <property type="nucleotide sequence ID" value="NZ_CP018470.1"/>
</dbReference>
<keyword evidence="7" id="KW-1185">Reference proteome</keyword>
<gene>
    <name evidence="5" type="ORF">LN473_06870</name>
    <name evidence="4" type="ORF">OR61_10110</name>
</gene>
<dbReference type="Proteomes" id="UP000030969">
    <property type="component" value="Unassembled WGS sequence"/>
</dbReference>
<sequence length="299" mass="31156">MQHEVIIIGGSYAGLSAALQLARARRTVLLVDSGQRRNRFAATSHGFLGRDGTSPAQIADEARAQVLAYPGVRWADGTVAQLHGQADAFEVTLADGSVHTGRRLILAMGLVDRLPAIAGLAERWGRQAFVCPYCHGYELHQGRIGVVATTALAAHQASMLPDWGATQLFLNDTLVLDRAQHAQLQARGVQVVPGAVTALQGEGDLLQVLLRDGRTFALDGVFITPQTEISPLVAQLGCGTSDGPLGSHLAVDAMQATTVPGVFACGDIASPAASVAFAVASGAMAGVATHRTLMFGLGH</sequence>
<evidence type="ECO:0000256" key="1">
    <source>
        <dbReference type="ARBA" id="ARBA00022630"/>
    </source>
</evidence>
<feature type="domain" description="FAD/NAD(P)-binding" evidence="3">
    <location>
        <begin position="4"/>
        <end position="280"/>
    </location>
</feature>
<comment type="caution">
    <text evidence="4">The sequence shown here is derived from an EMBL/GenBank/DDBJ whole genome shotgun (WGS) entry which is preliminary data.</text>
</comment>
<dbReference type="Gene3D" id="3.50.50.60">
    <property type="entry name" value="FAD/NAD(P)-binding domain"/>
    <property type="match status" value="2"/>
</dbReference>
<dbReference type="Proteomes" id="UP001430544">
    <property type="component" value="Unassembled WGS sequence"/>
</dbReference>
<evidence type="ECO:0000313" key="7">
    <source>
        <dbReference type="Proteomes" id="UP001430544"/>
    </source>
</evidence>
<dbReference type="EMBL" id="JAJIUN010000029">
    <property type="protein sequence ID" value="MCC8621708.1"/>
    <property type="molecule type" value="Genomic_DNA"/>
</dbReference>
<dbReference type="InterPro" id="IPR036188">
    <property type="entry name" value="FAD/NAD-bd_sf"/>
</dbReference>
<dbReference type="SUPFAM" id="SSF51905">
    <property type="entry name" value="FAD/NAD(P)-binding domain"/>
    <property type="match status" value="1"/>
</dbReference>
<dbReference type="InterPro" id="IPR050097">
    <property type="entry name" value="Ferredoxin-NADP_redctase_2"/>
</dbReference>
<protein>
    <submittedName>
        <fullName evidence="5">NAD(P)/FAD-dependent oxidoreductase</fullName>
    </submittedName>
    <submittedName>
        <fullName evidence="4">Thioredoxin reductase</fullName>
    </submittedName>
</protein>
<keyword evidence="1" id="KW-0285">Flavoprotein</keyword>
<name>A0AAJ0N476_9XANT</name>
<dbReference type="EMBL" id="JSYJ01000050">
    <property type="protein sequence ID" value="KHM95020.1"/>
    <property type="molecule type" value="Genomic_DNA"/>
</dbReference>
<evidence type="ECO:0000256" key="2">
    <source>
        <dbReference type="ARBA" id="ARBA00023002"/>
    </source>
</evidence>
<evidence type="ECO:0000313" key="6">
    <source>
        <dbReference type="Proteomes" id="UP000030969"/>
    </source>
</evidence>
<dbReference type="PANTHER" id="PTHR48105">
    <property type="entry name" value="THIOREDOXIN REDUCTASE 1-RELATED-RELATED"/>
    <property type="match status" value="1"/>
</dbReference>
<dbReference type="AlphaFoldDB" id="A0AAJ0N476"/>
<dbReference type="PRINTS" id="PR00368">
    <property type="entry name" value="FADPNR"/>
</dbReference>
<dbReference type="GO" id="GO:0016491">
    <property type="term" value="F:oxidoreductase activity"/>
    <property type="evidence" value="ECO:0007669"/>
    <property type="project" value="UniProtKB-KW"/>
</dbReference>
<organism evidence="4 6">
    <name type="scientific">Xanthomonas vesicatoria</name>
    <dbReference type="NCBI Taxonomy" id="56460"/>
    <lineage>
        <taxon>Bacteria</taxon>
        <taxon>Pseudomonadati</taxon>
        <taxon>Pseudomonadota</taxon>
        <taxon>Gammaproteobacteria</taxon>
        <taxon>Lysobacterales</taxon>
        <taxon>Lysobacteraceae</taxon>
        <taxon>Xanthomonas</taxon>
    </lineage>
</organism>